<dbReference type="GeneID" id="34455707"/>
<protein>
    <submittedName>
        <fullName evidence="2">Uncharacterized protein</fullName>
    </submittedName>
</protein>
<evidence type="ECO:0000313" key="3">
    <source>
        <dbReference type="Proteomes" id="UP000184300"/>
    </source>
</evidence>
<keyword evidence="3" id="KW-1185">Reference proteome</keyword>
<dbReference type="RefSeq" id="XP_022404849.1">
    <property type="nucleotide sequence ID" value="XM_022539446.1"/>
</dbReference>
<reference evidence="3" key="1">
    <citation type="journal article" date="2017" name="Genome Biol.">
        <title>Comparative genomics reveals high biological diversity and specific adaptations in the industrially and medically important fungal genus Aspergillus.</title>
        <authorList>
            <person name="de Vries R.P."/>
            <person name="Riley R."/>
            <person name="Wiebenga A."/>
            <person name="Aguilar-Osorio G."/>
            <person name="Amillis S."/>
            <person name="Uchima C.A."/>
            <person name="Anderluh G."/>
            <person name="Asadollahi M."/>
            <person name="Askin M."/>
            <person name="Barry K."/>
            <person name="Battaglia E."/>
            <person name="Bayram O."/>
            <person name="Benocci T."/>
            <person name="Braus-Stromeyer S.A."/>
            <person name="Caldana C."/>
            <person name="Canovas D."/>
            <person name="Cerqueira G.C."/>
            <person name="Chen F."/>
            <person name="Chen W."/>
            <person name="Choi C."/>
            <person name="Clum A."/>
            <person name="Dos Santos R.A."/>
            <person name="Damasio A.R."/>
            <person name="Diallinas G."/>
            <person name="Emri T."/>
            <person name="Fekete E."/>
            <person name="Flipphi M."/>
            <person name="Freyberg S."/>
            <person name="Gallo A."/>
            <person name="Gournas C."/>
            <person name="Habgood R."/>
            <person name="Hainaut M."/>
            <person name="Harispe M.L."/>
            <person name="Henrissat B."/>
            <person name="Hilden K.S."/>
            <person name="Hope R."/>
            <person name="Hossain A."/>
            <person name="Karabika E."/>
            <person name="Karaffa L."/>
            <person name="Karanyi Z."/>
            <person name="Krasevec N."/>
            <person name="Kuo A."/>
            <person name="Kusch H."/>
            <person name="LaButti K."/>
            <person name="Lagendijk E.L."/>
            <person name="Lapidus A."/>
            <person name="Levasseur A."/>
            <person name="Lindquist E."/>
            <person name="Lipzen A."/>
            <person name="Logrieco A.F."/>
            <person name="MacCabe A."/>
            <person name="Maekelae M.R."/>
            <person name="Malavazi I."/>
            <person name="Melin P."/>
            <person name="Meyer V."/>
            <person name="Mielnichuk N."/>
            <person name="Miskei M."/>
            <person name="Molnar A.P."/>
            <person name="Mule G."/>
            <person name="Ngan C.Y."/>
            <person name="Orejas M."/>
            <person name="Orosz E."/>
            <person name="Ouedraogo J.P."/>
            <person name="Overkamp K.M."/>
            <person name="Park H.-S."/>
            <person name="Perrone G."/>
            <person name="Piumi F."/>
            <person name="Punt P.J."/>
            <person name="Ram A.F."/>
            <person name="Ramon A."/>
            <person name="Rauscher S."/>
            <person name="Record E."/>
            <person name="Riano-Pachon D.M."/>
            <person name="Robert V."/>
            <person name="Roehrig J."/>
            <person name="Ruller R."/>
            <person name="Salamov A."/>
            <person name="Salih N.S."/>
            <person name="Samson R.A."/>
            <person name="Sandor E."/>
            <person name="Sanguinetti M."/>
            <person name="Schuetze T."/>
            <person name="Sepcic K."/>
            <person name="Shelest E."/>
            <person name="Sherlock G."/>
            <person name="Sophianopoulou V."/>
            <person name="Squina F.M."/>
            <person name="Sun H."/>
            <person name="Susca A."/>
            <person name="Todd R.B."/>
            <person name="Tsang A."/>
            <person name="Unkles S.E."/>
            <person name="van de Wiele N."/>
            <person name="van Rossen-Uffink D."/>
            <person name="Oliveira J.V."/>
            <person name="Vesth T.C."/>
            <person name="Visser J."/>
            <person name="Yu J.-H."/>
            <person name="Zhou M."/>
            <person name="Andersen M.R."/>
            <person name="Archer D.B."/>
            <person name="Baker S.E."/>
            <person name="Benoit I."/>
            <person name="Brakhage A.A."/>
            <person name="Braus G.H."/>
            <person name="Fischer R."/>
            <person name="Frisvad J.C."/>
            <person name="Goldman G.H."/>
            <person name="Houbraken J."/>
            <person name="Oakley B."/>
            <person name="Pocsi I."/>
            <person name="Scazzocchio C."/>
            <person name="Seiboth B."/>
            <person name="vanKuyk P.A."/>
            <person name="Wortman J."/>
            <person name="Dyer P.S."/>
            <person name="Grigoriev I.V."/>
        </authorList>
    </citation>
    <scope>NUCLEOTIDE SEQUENCE [LARGE SCALE GENOMIC DNA]</scope>
    <source>
        <strain evidence="3">CBS 516.65</strain>
    </source>
</reference>
<gene>
    <name evidence="2" type="ORF">ASPGLDRAFT_1036335</name>
</gene>
<feature type="region of interest" description="Disordered" evidence="1">
    <location>
        <begin position="107"/>
        <end position="162"/>
    </location>
</feature>
<sequence length="162" mass="18524">MYKYSYTVRCVSACIHYYSIVLGEARCLGLPLVDMTSVAAHLAYVWRSYRSIYLSPRGPRTMQGNQSHGVSCWNRRTEAPSSIQVLYWGTSHVPIEERKETRLMKAQSWQRTDGKIYPGQPPDHRSSDKSIGKANRNTRMGNWTGIKGVPTMRRNPTTKGRK</sequence>
<accession>A0A1L9VW91</accession>
<proteinExistence type="predicted"/>
<name>A0A1L9VW91_ASPGL</name>
<dbReference type="Proteomes" id="UP000184300">
    <property type="component" value="Unassembled WGS sequence"/>
</dbReference>
<dbReference type="AlphaFoldDB" id="A0A1L9VW91"/>
<dbReference type="VEuPathDB" id="FungiDB:ASPGLDRAFT_1036335"/>
<evidence type="ECO:0000256" key="1">
    <source>
        <dbReference type="SAM" id="MobiDB-lite"/>
    </source>
</evidence>
<evidence type="ECO:0000313" key="2">
    <source>
        <dbReference type="EMBL" id="OJJ88166.1"/>
    </source>
</evidence>
<organism evidence="2 3">
    <name type="scientific">Aspergillus glaucus CBS 516.65</name>
    <dbReference type="NCBI Taxonomy" id="1160497"/>
    <lineage>
        <taxon>Eukaryota</taxon>
        <taxon>Fungi</taxon>
        <taxon>Dikarya</taxon>
        <taxon>Ascomycota</taxon>
        <taxon>Pezizomycotina</taxon>
        <taxon>Eurotiomycetes</taxon>
        <taxon>Eurotiomycetidae</taxon>
        <taxon>Eurotiales</taxon>
        <taxon>Aspergillaceae</taxon>
        <taxon>Aspergillus</taxon>
        <taxon>Aspergillus subgen. Aspergillus</taxon>
    </lineage>
</organism>
<dbReference type="EMBL" id="KV878890">
    <property type="protein sequence ID" value="OJJ88166.1"/>
    <property type="molecule type" value="Genomic_DNA"/>
</dbReference>
<feature type="compositionally biased region" description="Basic and acidic residues" evidence="1">
    <location>
        <begin position="122"/>
        <end position="131"/>
    </location>
</feature>